<dbReference type="CDD" id="cd05326">
    <property type="entry name" value="secoisolariciresinol-DH_like_SDR_c"/>
    <property type="match status" value="1"/>
</dbReference>
<keyword evidence="3" id="KW-1133">Transmembrane helix</keyword>
<dbReference type="GO" id="GO:0016616">
    <property type="term" value="F:oxidoreductase activity, acting on the CH-OH group of donors, NAD or NADP as acceptor"/>
    <property type="evidence" value="ECO:0007669"/>
    <property type="project" value="InterPro"/>
</dbReference>
<gene>
    <name evidence="4" type="ORF">Gotri_023280</name>
</gene>
<evidence type="ECO:0008006" key="6">
    <source>
        <dbReference type="Google" id="ProtNLM"/>
    </source>
</evidence>
<dbReference type="InterPro" id="IPR036291">
    <property type="entry name" value="NAD(P)-bd_dom_sf"/>
</dbReference>
<evidence type="ECO:0000313" key="5">
    <source>
        <dbReference type="Proteomes" id="UP000593568"/>
    </source>
</evidence>
<name>A0A7J9DIK3_9ROSI</name>
<evidence type="ECO:0000313" key="4">
    <source>
        <dbReference type="EMBL" id="MBA0760546.1"/>
    </source>
</evidence>
<keyword evidence="5" id="KW-1185">Reference proteome</keyword>
<dbReference type="NCBIfam" id="NF005559">
    <property type="entry name" value="PRK07231.1"/>
    <property type="match status" value="1"/>
</dbReference>
<dbReference type="InterPro" id="IPR045309">
    <property type="entry name" value="ABA2-like"/>
</dbReference>
<dbReference type="Proteomes" id="UP000593568">
    <property type="component" value="Unassembled WGS sequence"/>
</dbReference>
<reference evidence="4 5" key="1">
    <citation type="journal article" date="2019" name="Genome Biol. Evol.">
        <title>Insights into the evolution of the New World diploid cottons (Gossypium, subgenus Houzingenia) based on genome sequencing.</title>
        <authorList>
            <person name="Grover C.E."/>
            <person name="Arick M.A. 2nd"/>
            <person name="Thrash A."/>
            <person name="Conover J.L."/>
            <person name="Sanders W.S."/>
            <person name="Peterson D.G."/>
            <person name="Frelichowski J.E."/>
            <person name="Scheffler J.A."/>
            <person name="Scheffler B.E."/>
            <person name="Wendel J.F."/>
        </authorList>
    </citation>
    <scope>NUCLEOTIDE SEQUENCE [LARGE SCALE GENOMIC DNA]</scope>
    <source>
        <strain evidence="4">8</strain>
        <tissue evidence="4">Leaf</tissue>
    </source>
</reference>
<dbReference type="AlphaFoldDB" id="A0A7J9DIK3"/>
<sequence length="289" mass="31121">MRISRRHRYGCIPKEIHYPTRRLEGKVALITGGASGIGESTARLFLKHGAKVLIADIQDELGQSLCKELGTPDIISYIHCDVTCETDVQNAVDLAVSRYGKLDIMLNNAGIAGEDELRAIASEGDNFRKVLDVNVVGGFLGAKHAARVMVPAQKGCILFTASVASLLYVGVPHAYITSKHAVVGLAKSLSGELGEYGIRVNCISPHGIATPMLFKTLKTSDKRKVEEIILRNGVLKGTILEAEDIAQAALFLASDEAKYVSGVNLPVDGAYSINNQTWKKGLMEDCIAE</sequence>
<dbReference type="PRINTS" id="PR00081">
    <property type="entry name" value="GDHRDH"/>
</dbReference>
<dbReference type="PANTHER" id="PTHR43180:SF81">
    <property type="entry name" value="SHORT CHAIN ALCOHOL DEHYDROGENASE"/>
    <property type="match status" value="1"/>
</dbReference>
<dbReference type="FunFam" id="3.40.50.720:FF:000084">
    <property type="entry name" value="Short-chain dehydrogenase reductase"/>
    <property type="match status" value="1"/>
</dbReference>
<keyword evidence="3" id="KW-0472">Membrane</keyword>
<organism evidence="4 5">
    <name type="scientific">Gossypium trilobum</name>
    <dbReference type="NCBI Taxonomy" id="34281"/>
    <lineage>
        <taxon>Eukaryota</taxon>
        <taxon>Viridiplantae</taxon>
        <taxon>Streptophyta</taxon>
        <taxon>Embryophyta</taxon>
        <taxon>Tracheophyta</taxon>
        <taxon>Spermatophyta</taxon>
        <taxon>Magnoliopsida</taxon>
        <taxon>eudicotyledons</taxon>
        <taxon>Gunneridae</taxon>
        <taxon>Pentapetalae</taxon>
        <taxon>rosids</taxon>
        <taxon>malvids</taxon>
        <taxon>Malvales</taxon>
        <taxon>Malvaceae</taxon>
        <taxon>Malvoideae</taxon>
        <taxon>Gossypium</taxon>
    </lineage>
</organism>
<comment type="caution">
    <text evidence="4">The sequence shown here is derived from an EMBL/GenBank/DDBJ whole genome shotgun (WGS) entry which is preliminary data.</text>
</comment>
<dbReference type="PRINTS" id="PR00080">
    <property type="entry name" value="SDRFAMILY"/>
</dbReference>
<dbReference type="Pfam" id="PF13561">
    <property type="entry name" value="adh_short_C2"/>
    <property type="match status" value="1"/>
</dbReference>
<comment type="similarity">
    <text evidence="1">Belongs to the short-chain dehydrogenases/reductases (SDR) family.</text>
</comment>
<evidence type="ECO:0000256" key="3">
    <source>
        <dbReference type="SAM" id="Phobius"/>
    </source>
</evidence>
<keyword evidence="3" id="KW-0812">Transmembrane</keyword>
<protein>
    <recommendedName>
        <fullName evidence="6">Secoisolariciresinol dehydrogenase-like</fullName>
    </recommendedName>
</protein>
<dbReference type="InterPro" id="IPR002347">
    <property type="entry name" value="SDR_fam"/>
</dbReference>
<evidence type="ECO:0000256" key="1">
    <source>
        <dbReference type="ARBA" id="ARBA00006484"/>
    </source>
</evidence>
<accession>A0A7J9DIK3</accession>
<dbReference type="EMBL" id="JABEZW010000002">
    <property type="protein sequence ID" value="MBA0760546.1"/>
    <property type="molecule type" value="Genomic_DNA"/>
</dbReference>
<keyword evidence="2" id="KW-0560">Oxidoreductase</keyword>
<evidence type="ECO:0000256" key="2">
    <source>
        <dbReference type="ARBA" id="ARBA00023002"/>
    </source>
</evidence>
<dbReference type="Gene3D" id="3.40.50.720">
    <property type="entry name" value="NAD(P)-binding Rossmann-like Domain"/>
    <property type="match status" value="1"/>
</dbReference>
<proteinExistence type="inferred from homology"/>
<feature type="transmembrane region" description="Helical" evidence="3">
    <location>
        <begin position="156"/>
        <end position="176"/>
    </location>
</feature>
<dbReference type="PANTHER" id="PTHR43180">
    <property type="entry name" value="3-OXOACYL-(ACYL-CARRIER-PROTEIN) REDUCTASE (AFU_ORTHOLOGUE AFUA_6G11210)"/>
    <property type="match status" value="1"/>
</dbReference>
<dbReference type="SUPFAM" id="SSF51735">
    <property type="entry name" value="NAD(P)-binding Rossmann-fold domains"/>
    <property type="match status" value="1"/>
</dbReference>